<dbReference type="PANTHER" id="PTHR43235:SF1">
    <property type="entry name" value="GLUTAMINE AMIDOTRANSFERASE PB2B2.05-RELATED"/>
    <property type="match status" value="1"/>
</dbReference>
<dbReference type="OrthoDB" id="9813383at2"/>
<dbReference type="KEGG" id="hhw:NCTC503_02141"/>
<keyword evidence="1" id="KW-0315">Glutamine amidotransferase</keyword>
<dbReference type="GO" id="GO:0016757">
    <property type="term" value="F:glycosyltransferase activity"/>
    <property type="evidence" value="ECO:0007669"/>
    <property type="project" value="UniProtKB-KW"/>
</dbReference>
<dbReference type="GO" id="GO:0005829">
    <property type="term" value="C:cytosol"/>
    <property type="evidence" value="ECO:0007669"/>
    <property type="project" value="TreeGrafter"/>
</dbReference>
<dbReference type="Pfam" id="PF07722">
    <property type="entry name" value="Peptidase_C26"/>
    <property type="match status" value="1"/>
</dbReference>
<keyword evidence="1" id="KW-0328">Glycosyltransferase</keyword>
<name>A0A4U9RPQ6_HATHI</name>
<dbReference type="SUPFAM" id="SSF52317">
    <property type="entry name" value="Class I glutamine amidotransferase-like"/>
    <property type="match status" value="1"/>
</dbReference>
<evidence type="ECO:0000313" key="2">
    <source>
        <dbReference type="Proteomes" id="UP000308489"/>
    </source>
</evidence>
<protein>
    <submittedName>
        <fullName evidence="1">Glutamine amidotransferase</fullName>
        <ecNumber evidence="1">2.4.2.-</ecNumber>
    </submittedName>
</protein>
<reference evidence="1 2" key="1">
    <citation type="submission" date="2019-05" db="EMBL/GenBank/DDBJ databases">
        <authorList>
            <consortium name="Pathogen Informatics"/>
        </authorList>
    </citation>
    <scope>NUCLEOTIDE SEQUENCE [LARGE SCALE GENOMIC DNA]</scope>
    <source>
        <strain evidence="1 2">NCTC503</strain>
    </source>
</reference>
<dbReference type="Proteomes" id="UP000308489">
    <property type="component" value="Chromosome 1"/>
</dbReference>
<dbReference type="GO" id="GO:0006598">
    <property type="term" value="P:polyamine catabolic process"/>
    <property type="evidence" value="ECO:0007669"/>
    <property type="project" value="TreeGrafter"/>
</dbReference>
<keyword evidence="2" id="KW-1185">Reference proteome</keyword>
<dbReference type="GO" id="GO:0033969">
    <property type="term" value="F:gamma-glutamyl-gamma-aminobutyrate hydrolase activity"/>
    <property type="evidence" value="ECO:0007669"/>
    <property type="project" value="TreeGrafter"/>
</dbReference>
<dbReference type="AlphaFoldDB" id="A0A4U9RPQ6"/>
<dbReference type="EC" id="2.4.2.-" evidence="1"/>
<dbReference type="InterPro" id="IPR011697">
    <property type="entry name" value="Peptidase_C26"/>
</dbReference>
<dbReference type="InterPro" id="IPR044668">
    <property type="entry name" value="PuuD-like"/>
</dbReference>
<dbReference type="Gene3D" id="3.40.50.880">
    <property type="match status" value="1"/>
</dbReference>
<dbReference type="RefSeq" id="WP_138210707.1">
    <property type="nucleotide sequence ID" value="NZ_CBCRUQ010000013.1"/>
</dbReference>
<dbReference type="CDD" id="cd01745">
    <property type="entry name" value="GATase1_2"/>
    <property type="match status" value="1"/>
</dbReference>
<keyword evidence="1" id="KW-0808">Transferase</keyword>
<dbReference type="EMBL" id="LR590481">
    <property type="protein sequence ID" value="VTQ93588.1"/>
    <property type="molecule type" value="Genomic_DNA"/>
</dbReference>
<organism evidence="1 2">
    <name type="scientific">Hathewaya histolytica</name>
    <name type="common">Clostridium histolyticum</name>
    <dbReference type="NCBI Taxonomy" id="1498"/>
    <lineage>
        <taxon>Bacteria</taxon>
        <taxon>Bacillati</taxon>
        <taxon>Bacillota</taxon>
        <taxon>Clostridia</taxon>
        <taxon>Eubacteriales</taxon>
        <taxon>Clostridiaceae</taxon>
        <taxon>Hathewaya</taxon>
    </lineage>
</organism>
<gene>
    <name evidence="1" type="ORF">NCTC503_02141</name>
</gene>
<proteinExistence type="predicted"/>
<dbReference type="FunFam" id="3.40.50.880:FF:000030">
    <property type="entry name" value="Gamma-glutamyl-gamma-aminobutyrate hydrolase PuuD"/>
    <property type="match status" value="1"/>
</dbReference>
<dbReference type="PROSITE" id="PS51273">
    <property type="entry name" value="GATASE_TYPE_1"/>
    <property type="match status" value="1"/>
</dbReference>
<evidence type="ECO:0000313" key="1">
    <source>
        <dbReference type="EMBL" id="VTQ93588.1"/>
    </source>
</evidence>
<accession>A0A4U9RPQ6</accession>
<sequence>MDKPVIGISGSLIIDNGGMFPGYKRSYVNDDYVQAVINAGGIPFIIPFSKDKSLVEITVEHIDGLILSGGHDVFPLNYNEEPDQKLGEVFPERDEFDFALVAAAKKKQIPVFGICRGFQIINVAHGGTLYQDLSSREKKCIKHSQGHSPSLGTHSVKVEKDSMLASILGTDIRTNSFHHQIIKDVAPSLKAVAYASDGVVEAIESSAGEPIFGTQWHPEMMAATESSMLDLFKHIINLAKNNK</sequence>
<dbReference type="PANTHER" id="PTHR43235">
    <property type="entry name" value="GLUTAMINE AMIDOTRANSFERASE PB2B2.05-RELATED"/>
    <property type="match status" value="1"/>
</dbReference>
<dbReference type="InterPro" id="IPR029062">
    <property type="entry name" value="Class_I_gatase-like"/>
</dbReference>